<evidence type="ECO:0008006" key="4">
    <source>
        <dbReference type="Google" id="ProtNLM"/>
    </source>
</evidence>
<dbReference type="AlphaFoldDB" id="A0A917LSF2"/>
<evidence type="ECO:0000313" key="2">
    <source>
        <dbReference type="EMBL" id="GGG52931.1"/>
    </source>
</evidence>
<keyword evidence="1" id="KW-0472">Membrane</keyword>
<feature type="transmembrane region" description="Helical" evidence="1">
    <location>
        <begin position="20"/>
        <end position="41"/>
    </location>
</feature>
<keyword evidence="1" id="KW-0812">Transmembrane</keyword>
<protein>
    <recommendedName>
        <fullName evidence="4">DUF2232 domain-containing protein</fullName>
    </recommendedName>
</protein>
<dbReference type="Proteomes" id="UP000627715">
    <property type="component" value="Unassembled WGS sequence"/>
</dbReference>
<reference evidence="2" key="1">
    <citation type="journal article" date="2014" name="Int. J. Syst. Evol. Microbiol.">
        <title>Complete genome sequence of Corynebacterium casei LMG S-19264T (=DSM 44701T), isolated from a smear-ripened cheese.</title>
        <authorList>
            <consortium name="US DOE Joint Genome Institute (JGI-PGF)"/>
            <person name="Walter F."/>
            <person name="Albersmeier A."/>
            <person name="Kalinowski J."/>
            <person name="Ruckert C."/>
        </authorList>
    </citation>
    <scope>NUCLEOTIDE SEQUENCE</scope>
    <source>
        <strain evidence="2">CGMCC 1.15425</strain>
    </source>
</reference>
<keyword evidence="3" id="KW-1185">Reference proteome</keyword>
<organism evidence="2 3">
    <name type="scientific">Pseudohongiella nitratireducens</name>
    <dbReference type="NCBI Taxonomy" id="1768907"/>
    <lineage>
        <taxon>Bacteria</taxon>
        <taxon>Pseudomonadati</taxon>
        <taxon>Pseudomonadota</taxon>
        <taxon>Gammaproteobacteria</taxon>
        <taxon>Pseudomonadales</taxon>
        <taxon>Pseudohongiellaceae</taxon>
        <taxon>Pseudohongiella</taxon>
    </lineage>
</organism>
<evidence type="ECO:0000256" key="1">
    <source>
        <dbReference type="SAM" id="Phobius"/>
    </source>
</evidence>
<feature type="transmembrane region" description="Helical" evidence="1">
    <location>
        <begin position="243"/>
        <end position="267"/>
    </location>
</feature>
<keyword evidence="1" id="KW-1133">Transmembrane helix</keyword>
<feature type="transmembrane region" description="Helical" evidence="1">
    <location>
        <begin position="145"/>
        <end position="166"/>
    </location>
</feature>
<proteinExistence type="predicted"/>
<gene>
    <name evidence="2" type="ORF">GCM10011403_07660</name>
</gene>
<feature type="transmembrane region" description="Helical" evidence="1">
    <location>
        <begin position="186"/>
        <end position="204"/>
    </location>
</feature>
<name>A0A917LSF2_9GAMM</name>
<dbReference type="EMBL" id="BMIY01000003">
    <property type="protein sequence ID" value="GGG52931.1"/>
    <property type="molecule type" value="Genomic_DNA"/>
</dbReference>
<accession>A0A917LSF2</accession>
<feature type="transmembrane region" description="Helical" evidence="1">
    <location>
        <begin position="211"/>
        <end position="231"/>
    </location>
</feature>
<evidence type="ECO:0000313" key="3">
    <source>
        <dbReference type="Proteomes" id="UP000627715"/>
    </source>
</evidence>
<sequence length="281" mass="30640">MLGLARYAMNGRRQAIVASMLSGMVPLLNLISPAIVGLVMLRQGGTAAMQVAIWAVLPLLGWAWVGDLTPLILLLGVLPMAAVLRRTQSWQPALLVSLLVGAGSEVALRLRPGVLEQLQTQVGNFLAQSATDQPEISAELLQTTLISMFGVMHMMVAITCLILARWWQARLYNPGGFQAEFHALRLQPQVAGLLLLLFLLAGFGSTALAGWAMYFSLPLLIAGIAMVHGLVKVKGWSGMMLLGFYLLLMSPPIMQIVAVFALIDSFYDFRGRLKRRDDNEN</sequence>
<feature type="transmembrane region" description="Helical" evidence="1">
    <location>
        <begin position="53"/>
        <end position="78"/>
    </location>
</feature>
<comment type="caution">
    <text evidence="2">The sequence shown here is derived from an EMBL/GenBank/DDBJ whole genome shotgun (WGS) entry which is preliminary data.</text>
</comment>
<reference evidence="2" key="2">
    <citation type="submission" date="2020-09" db="EMBL/GenBank/DDBJ databases">
        <authorList>
            <person name="Sun Q."/>
            <person name="Zhou Y."/>
        </authorList>
    </citation>
    <scope>NUCLEOTIDE SEQUENCE</scope>
    <source>
        <strain evidence="2">CGMCC 1.15425</strain>
    </source>
</reference>